<dbReference type="SMART" id="SM00220">
    <property type="entry name" value="S_TKc"/>
    <property type="match status" value="1"/>
</dbReference>
<comment type="subunit">
    <text evidence="1">Monomer.</text>
</comment>
<dbReference type="GO" id="GO:0005737">
    <property type="term" value="C:cytoplasm"/>
    <property type="evidence" value="ECO:0007669"/>
    <property type="project" value="TreeGrafter"/>
</dbReference>
<dbReference type="PANTHER" id="PTHR24346">
    <property type="entry name" value="MAP/MICROTUBULE AFFINITY-REGULATING KINASE"/>
    <property type="match status" value="1"/>
</dbReference>
<protein>
    <recommendedName>
        <fullName evidence="7">Protein kinase domain-containing protein</fullName>
    </recommendedName>
</protein>
<evidence type="ECO:0000259" key="7">
    <source>
        <dbReference type="PROSITE" id="PS50011"/>
    </source>
</evidence>
<feature type="region of interest" description="Disordered" evidence="6">
    <location>
        <begin position="89"/>
        <end position="124"/>
    </location>
</feature>
<organism evidence="8 9">
    <name type="scientific">Stentor coeruleus</name>
    <dbReference type="NCBI Taxonomy" id="5963"/>
    <lineage>
        <taxon>Eukaryota</taxon>
        <taxon>Sar</taxon>
        <taxon>Alveolata</taxon>
        <taxon>Ciliophora</taxon>
        <taxon>Postciliodesmatophora</taxon>
        <taxon>Heterotrichea</taxon>
        <taxon>Heterotrichida</taxon>
        <taxon>Stentoridae</taxon>
        <taxon>Stentor</taxon>
    </lineage>
</organism>
<proteinExistence type="inferred from homology"/>
<keyword evidence="5" id="KW-0723">Serine/threonine-protein kinase</keyword>
<feature type="compositionally biased region" description="Polar residues" evidence="6">
    <location>
        <begin position="59"/>
        <end position="71"/>
    </location>
</feature>
<evidence type="ECO:0000256" key="1">
    <source>
        <dbReference type="ARBA" id="ARBA00011245"/>
    </source>
</evidence>
<dbReference type="FunFam" id="3.30.200.20:FF:000042">
    <property type="entry name" value="Aurora kinase A"/>
    <property type="match status" value="1"/>
</dbReference>
<evidence type="ECO:0000256" key="5">
    <source>
        <dbReference type="RuleBase" id="RU000304"/>
    </source>
</evidence>
<dbReference type="PROSITE" id="PS00107">
    <property type="entry name" value="PROTEIN_KINASE_ATP"/>
    <property type="match status" value="1"/>
</dbReference>
<dbReference type="GO" id="GO:0004674">
    <property type="term" value="F:protein serine/threonine kinase activity"/>
    <property type="evidence" value="ECO:0007669"/>
    <property type="project" value="UniProtKB-KW"/>
</dbReference>
<keyword evidence="5" id="KW-0808">Transferase</keyword>
<dbReference type="AlphaFoldDB" id="A0A1R2BW93"/>
<dbReference type="PANTHER" id="PTHR24346:SF30">
    <property type="entry name" value="MATERNAL EMBRYONIC LEUCINE ZIPPER KINASE"/>
    <property type="match status" value="1"/>
</dbReference>
<dbReference type="InterPro" id="IPR008271">
    <property type="entry name" value="Ser/Thr_kinase_AS"/>
</dbReference>
<reference evidence="8 9" key="1">
    <citation type="submission" date="2016-11" db="EMBL/GenBank/DDBJ databases">
        <title>The macronuclear genome of Stentor coeruleus: a giant cell with tiny introns.</title>
        <authorList>
            <person name="Slabodnick M."/>
            <person name="Ruby J.G."/>
            <person name="Reiff S.B."/>
            <person name="Swart E.C."/>
            <person name="Gosai S."/>
            <person name="Prabakaran S."/>
            <person name="Witkowska E."/>
            <person name="Larue G.E."/>
            <person name="Fisher S."/>
            <person name="Freeman R.M."/>
            <person name="Gunawardena J."/>
            <person name="Chu W."/>
            <person name="Stover N.A."/>
            <person name="Gregory B.D."/>
            <person name="Nowacki M."/>
            <person name="Derisi J."/>
            <person name="Roy S.W."/>
            <person name="Marshall W.F."/>
            <person name="Sood P."/>
        </authorList>
    </citation>
    <scope>NUCLEOTIDE SEQUENCE [LARGE SCALE GENOMIC DNA]</scope>
    <source>
        <strain evidence="8">WM001</strain>
    </source>
</reference>
<dbReference type="GO" id="GO:0005524">
    <property type="term" value="F:ATP binding"/>
    <property type="evidence" value="ECO:0007669"/>
    <property type="project" value="UniProtKB-UniRule"/>
</dbReference>
<dbReference type="GO" id="GO:0035556">
    <property type="term" value="P:intracellular signal transduction"/>
    <property type="evidence" value="ECO:0007669"/>
    <property type="project" value="TreeGrafter"/>
</dbReference>
<dbReference type="Pfam" id="PF00069">
    <property type="entry name" value="Pkinase"/>
    <property type="match status" value="1"/>
</dbReference>
<sequence>MAAKIRKKLPDSKLAIEAISAFNIDKPDKIPEKLSSTSPQNKVISRTQTINSKPPIPTQIPSHASSSSPQNRGILETIISQYPRRLGLSDYPKLPNRPRTVSSLKNKKEVFESSNEGQTKSDRQNDEVINDFIPLCVTMTCKKDNITVGEYELGNEIGKGAYGTVRLGVSCVNGEKVAIKIYEKAGLLNPNKRKSVEREIKILSKLKHKNIIRLISTVENMSTINLIFEYVSGCSLLDYLKSRSSRKIEEYQAKCIFKQILEALDYCHSLGITHRDIKLENILLDKDHTIKLIDYGFATYIASDKKVQLFCGTSRYMAPEIVSHKESLGPPTDIWSAGVVLYVLITGTFPFKAPQTRELYSKIQRGIYIIPPTVSISIRDIIKSIFEIDPNNRPTAKELLASEWMNAGIDKTISYKTRNLVGISPLFNKTFC</sequence>
<evidence type="ECO:0000313" key="8">
    <source>
        <dbReference type="EMBL" id="OMJ81089.1"/>
    </source>
</evidence>
<keyword evidence="2 4" id="KW-0547">Nucleotide-binding</keyword>
<gene>
    <name evidence="8" type="ORF">SteCoe_18500</name>
</gene>
<accession>A0A1R2BW93</accession>
<dbReference type="OrthoDB" id="68483at2759"/>
<feature type="region of interest" description="Disordered" evidence="6">
    <location>
        <begin position="28"/>
        <end position="71"/>
    </location>
</feature>
<dbReference type="InterPro" id="IPR000719">
    <property type="entry name" value="Prot_kinase_dom"/>
</dbReference>
<dbReference type="PROSITE" id="PS50011">
    <property type="entry name" value="PROTEIN_KINASE_DOM"/>
    <property type="match status" value="1"/>
</dbReference>
<feature type="compositionally biased region" description="Polar residues" evidence="6">
    <location>
        <begin position="34"/>
        <end position="52"/>
    </location>
</feature>
<feature type="binding site" evidence="4">
    <location>
        <position position="180"/>
    </location>
    <ligand>
        <name>ATP</name>
        <dbReference type="ChEBI" id="CHEBI:30616"/>
    </ligand>
</feature>
<dbReference type="Gene3D" id="1.10.510.10">
    <property type="entry name" value="Transferase(Phosphotransferase) domain 1"/>
    <property type="match status" value="1"/>
</dbReference>
<keyword evidence="9" id="KW-1185">Reference proteome</keyword>
<evidence type="ECO:0000256" key="6">
    <source>
        <dbReference type="SAM" id="MobiDB-lite"/>
    </source>
</evidence>
<evidence type="ECO:0000313" key="9">
    <source>
        <dbReference type="Proteomes" id="UP000187209"/>
    </source>
</evidence>
<dbReference type="InterPro" id="IPR011009">
    <property type="entry name" value="Kinase-like_dom_sf"/>
</dbReference>
<dbReference type="CDD" id="cd14003">
    <property type="entry name" value="STKc_AMPK-like"/>
    <property type="match status" value="1"/>
</dbReference>
<evidence type="ECO:0000256" key="4">
    <source>
        <dbReference type="PROSITE-ProRule" id="PRU10141"/>
    </source>
</evidence>
<dbReference type="EMBL" id="MPUH01000394">
    <property type="protein sequence ID" value="OMJ81089.1"/>
    <property type="molecule type" value="Genomic_DNA"/>
</dbReference>
<comment type="caution">
    <text evidence="8">The sequence shown here is derived from an EMBL/GenBank/DDBJ whole genome shotgun (WGS) entry which is preliminary data.</text>
</comment>
<keyword evidence="5" id="KW-0418">Kinase</keyword>
<comment type="similarity">
    <text evidence="5">Belongs to the protein kinase superfamily.</text>
</comment>
<evidence type="ECO:0000256" key="3">
    <source>
        <dbReference type="ARBA" id="ARBA00022840"/>
    </source>
</evidence>
<dbReference type="Proteomes" id="UP000187209">
    <property type="component" value="Unassembled WGS sequence"/>
</dbReference>
<keyword evidence="3 4" id="KW-0067">ATP-binding</keyword>
<dbReference type="SUPFAM" id="SSF56112">
    <property type="entry name" value="Protein kinase-like (PK-like)"/>
    <property type="match status" value="1"/>
</dbReference>
<feature type="domain" description="Protein kinase" evidence="7">
    <location>
        <begin position="151"/>
        <end position="405"/>
    </location>
</feature>
<dbReference type="InterPro" id="IPR017441">
    <property type="entry name" value="Protein_kinase_ATP_BS"/>
</dbReference>
<name>A0A1R2BW93_9CILI</name>
<dbReference type="FunFam" id="1.10.510.10:FF:000571">
    <property type="entry name" value="Maternal embryonic leucine zipper kinase"/>
    <property type="match status" value="1"/>
</dbReference>
<dbReference type="PROSITE" id="PS00108">
    <property type="entry name" value="PROTEIN_KINASE_ST"/>
    <property type="match status" value="1"/>
</dbReference>
<evidence type="ECO:0000256" key="2">
    <source>
        <dbReference type="ARBA" id="ARBA00022741"/>
    </source>
</evidence>